<evidence type="ECO:0000313" key="1">
    <source>
        <dbReference type="EMBL" id="NHZ36803.1"/>
    </source>
</evidence>
<dbReference type="EMBL" id="VUYU01000021">
    <property type="protein sequence ID" value="NHZ36803.1"/>
    <property type="molecule type" value="Genomic_DNA"/>
</dbReference>
<accession>A0ABX0LQE1</accession>
<organism evidence="1 2">
    <name type="scientific">Massilia rubra</name>
    <dbReference type="NCBI Taxonomy" id="2607910"/>
    <lineage>
        <taxon>Bacteria</taxon>
        <taxon>Pseudomonadati</taxon>
        <taxon>Pseudomonadota</taxon>
        <taxon>Betaproteobacteria</taxon>
        <taxon>Burkholderiales</taxon>
        <taxon>Oxalobacteraceae</taxon>
        <taxon>Telluria group</taxon>
        <taxon>Massilia</taxon>
    </lineage>
</organism>
<evidence type="ECO:0008006" key="3">
    <source>
        <dbReference type="Google" id="ProtNLM"/>
    </source>
</evidence>
<protein>
    <recommendedName>
        <fullName evidence="3">Cytochrome c domain-containing protein</fullName>
    </recommendedName>
</protein>
<evidence type="ECO:0000313" key="2">
    <source>
        <dbReference type="Proteomes" id="UP000785613"/>
    </source>
</evidence>
<dbReference type="Proteomes" id="UP000785613">
    <property type="component" value="Unassembled WGS sequence"/>
</dbReference>
<gene>
    <name evidence="1" type="ORF">F0185_24870</name>
</gene>
<proteinExistence type="predicted"/>
<sequence length="444" mass="48807">MHAHTLARIIRAAARSFCSKRAARRSGALGIWMVLFAGLPHGHVGAQGFPSSNDKVPSGWNGPVFKLSQDYPTTLADEALPWRDIDPTVEPERFGRTIYNYVLEGNTEVDWDVRANNVRKWYHAPWMHYGDTGREFIRGLTRERTTPSPATAGKGELGPAQTRCFQNWAVGFYNSPGGYQVGKIWQQAAKPNAGLSQFPNGTVIAKLLFTTAPDSEVPYLKNTVEWRANIHVFNGATCPNGALARQPQTVRLIQVDLAVKDARAVDTGWVFATLSYNGMRAGDTPWERMELVGVMWGNDLAKKQQWINTANGTPQHLGAEGRLNGPVDNPRSSCISCHATAQTPSRSPLIPPSQADAPRWFANYPGSRAFDAGAIPTDYSLQIAMGIQNLNRSRTPVRSATNKDSPPLVISAEEVKLMNRAFDSGRDIALPVVIGNNLEYPFGR</sequence>
<dbReference type="RefSeq" id="WP_167229079.1">
    <property type="nucleotide sequence ID" value="NZ_VUYU01000021.1"/>
</dbReference>
<reference evidence="1 2" key="1">
    <citation type="submission" date="2019-09" db="EMBL/GenBank/DDBJ databases">
        <title>Taxonomy of Antarctic Massilia spp.: description of Massilia rubra sp. nov., Massilia aquatica sp. nov., Massilia mucilaginosa sp. nov., Massilia frigida sp. nov. isolated from streams, lakes and regoliths.</title>
        <authorList>
            <person name="Holochova P."/>
            <person name="Sedlacek I."/>
            <person name="Kralova S."/>
            <person name="Maslanova I."/>
            <person name="Busse H.-J."/>
            <person name="Stankova E."/>
            <person name="Vrbovska V."/>
            <person name="Kovarovic V."/>
            <person name="Bartak M."/>
            <person name="Svec P."/>
            <person name="Pantucek R."/>
        </authorList>
    </citation>
    <scope>NUCLEOTIDE SEQUENCE [LARGE SCALE GENOMIC DNA]</scope>
    <source>
        <strain evidence="1 2">CCM 8692</strain>
    </source>
</reference>
<name>A0ABX0LQE1_9BURK</name>
<keyword evidence="2" id="KW-1185">Reference proteome</keyword>
<comment type="caution">
    <text evidence="1">The sequence shown here is derived from an EMBL/GenBank/DDBJ whole genome shotgun (WGS) entry which is preliminary data.</text>
</comment>